<evidence type="ECO:0000313" key="7">
    <source>
        <dbReference type="EMBL" id="GAA3202836.1"/>
    </source>
</evidence>
<proteinExistence type="predicted"/>
<keyword evidence="3" id="KW-0408">Iron</keyword>
<keyword evidence="1" id="KW-0001">2Fe-2S</keyword>
<dbReference type="InterPro" id="IPR017941">
    <property type="entry name" value="Rieske_2Fe-2S"/>
</dbReference>
<accession>A0ABP6Q916</accession>
<dbReference type="InterPro" id="IPR005805">
    <property type="entry name" value="Rieske_Fe-S_prot_C"/>
</dbReference>
<evidence type="ECO:0000313" key="8">
    <source>
        <dbReference type="Proteomes" id="UP001501237"/>
    </source>
</evidence>
<feature type="domain" description="Rieske" evidence="6">
    <location>
        <begin position="8"/>
        <end position="101"/>
    </location>
</feature>
<dbReference type="PANTHER" id="PTHR21496">
    <property type="entry name" value="FERREDOXIN-RELATED"/>
    <property type="match status" value="1"/>
</dbReference>
<keyword evidence="2" id="KW-0479">Metal-binding</keyword>
<dbReference type="PANTHER" id="PTHR21496:SF23">
    <property type="entry name" value="3-PHENYLPROPIONATE_CINNAMIC ACID DIOXYGENASE FERREDOXIN SUBUNIT"/>
    <property type="match status" value="1"/>
</dbReference>
<dbReference type="PRINTS" id="PR00162">
    <property type="entry name" value="RIESKE"/>
</dbReference>
<dbReference type="Gene3D" id="2.102.10.10">
    <property type="entry name" value="Rieske [2Fe-2S] iron-sulphur domain"/>
    <property type="match status" value="1"/>
</dbReference>
<keyword evidence="4" id="KW-0411">Iron-sulfur</keyword>
<dbReference type="EMBL" id="BAAAUV010000004">
    <property type="protein sequence ID" value="GAA3202836.1"/>
    <property type="molecule type" value="Genomic_DNA"/>
</dbReference>
<organism evidence="7 8">
    <name type="scientific">Actinocorallia longicatena</name>
    <dbReference type="NCBI Taxonomy" id="111803"/>
    <lineage>
        <taxon>Bacteria</taxon>
        <taxon>Bacillati</taxon>
        <taxon>Actinomycetota</taxon>
        <taxon>Actinomycetes</taxon>
        <taxon>Streptosporangiales</taxon>
        <taxon>Thermomonosporaceae</taxon>
        <taxon>Actinocorallia</taxon>
    </lineage>
</organism>
<dbReference type="RefSeq" id="WP_344824213.1">
    <property type="nucleotide sequence ID" value="NZ_BAAAUV010000004.1"/>
</dbReference>
<evidence type="ECO:0000256" key="5">
    <source>
        <dbReference type="ARBA" id="ARBA00023157"/>
    </source>
</evidence>
<dbReference type="Proteomes" id="UP001501237">
    <property type="component" value="Unassembled WGS sequence"/>
</dbReference>
<sequence>MHEDRPLVAVCATGEIMPGEIRPVPGFPILVCRSGDSLYAVAAVCPHSGALLKKGSVVEDCLECPLHGARFALADGRIRRGPSSRRLATYPVIVTEGDIFVSTRPHPRRTWWSR</sequence>
<evidence type="ECO:0000259" key="6">
    <source>
        <dbReference type="PROSITE" id="PS51296"/>
    </source>
</evidence>
<dbReference type="InterPro" id="IPR036922">
    <property type="entry name" value="Rieske_2Fe-2S_sf"/>
</dbReference>
<dbReference type="Pfam" id="PF00355">
    <property type="entry name" value="Rieske"/>
    <property type="match status" value="1"/>
</dbReference>
<evidence type="ECO:0000256" key="1">
    <source>
        <dbReference type="ARBA" id="ARBA00022714"/>
    </source>
</evidence>
<evidence type="ECO:0000256" key="2">
    <source>
        <dbReference type="ARBA" id="ARBA00022723"/>
    </source>
</evidence>
<dbReference type="SUPFAM" id="SSF50022">
    <property type="entry name" value="ISP domain"/>
    <property type="match status" value="1"/>
</dbReference>
<evidence type="ECO:0000256" key="4">
    <source>
        <dbReference type="ARBA" id="ARBA00023014"/>
    </source>
</evidence>
<gene>
    <name evidence="7" type="ORF">GCM10010468_16600</name>
</gene>
<reference evidence="8" key="1">
    <citation type="journal article" date="2019" name="Int. J. Syst. Evol. Microbiol.">
        <title>The Global Catalogue of Microorganisms (GCM) 10K type strain sequencing project: providing services to taxonomists for standard genome sequencing and annotation.</title>
        <authorList>
            <consortium name="The Broad Institute Genomics Platform"/>
            <consortium name="The Broad Institute Genome Sequencing Center for Infectious Disease"/>
            <person name="Wu L."/>
            <person name="Ma J."/>
        </authorList>
    </citation>
    <scope>NUCLEOTIDE SEQUENCE [LARGE SCALE GENOMIC DNA]</scope>
    <source>
        <strain evidence="8">JCM 9377</strain>
    </source>
</reference>
<evidence type="ECO:0000256" key="3">
    <source>
        <dbReference type="ARBA" id="ARBA00023004"/>
    </source>
</evidence>
<protein>
    <recommendedName>
        <fullName evidence="6">Rieske domain-containing protein</fullName>
    </recommendedName>
</protein>
<dbReference type="PROSITE" id="PS51296">
    <property type="entry name" value="RIESKE"/>
    <property type="match status" value="1"/>
</dbReference>
<comment type="caution">
    <text evidence="7">The sequence shown here is derived from an EMBL/GenBank/DDBJ whole genome shotgun (WGS) entry which is preliminary data.</text>
</comment>
<keyword evidence="5" id="KW-1015">Disulfide bond</keyword>
<keyword evidence="8" id="KW-1185">Reference proteome</keyword>
<name>A0ABP6Q916_9ACTN</name>